<evidence type="ECO:0000256" key="2">
    <source>
        <dbReference type="SAM" id="Phobius"/>
    </source>
</evidence>
<evidence type="ECO:0000256" key="1">
    <source>
        <dbReference type="SAM" id="MobiDB-lite"/>
    </source>
</evidence>
<feature type="region of interest" description="Disordered" evidence="1">
    <location>
        <begin position="1119"/>
        <end position="1156"/>
    </location>
</feature>
<feature type="transmembrane region" description="Helical" evidence="2">
    <location>
        <begin position="514"/>
        <end position="533"/>
    </location>
</feature>
<dbReference type="PANTHER" id="PTHR31323">
    <property type="entry name" value="MECHANOSENSITIVE ION CHANNEL PROTEIN MSY2"/>
    <property type="match status" value="1"/>
</dbReference>
<feature type="region of interest" description="Disordered" evidence="1">
    <location>
        <begin position="375"/>
        <end position="421"/>
    </location>
</feature>
<reference evidence="4" key="1">
    <citation type="submission" date="2021-01" db="EMBL/GenBank/DDBJ databases">
        <authorList>
            <person name="Corre E."/>
            <person name="Pelletier E."/>
            <person name="Niang G."/>
            <person name="Scheremetjew M."/>
            <person name="Finn R."/>
            <person name="Kale V."/>
            <person name="Holt S."/>
            <person name="Cochrane G."/>
            <person name="Meng A."/>
            <person name="Brown T."/>
            <person name="Cohen L."/>
        </authorList>
    </citation>
    <scope>NUCLEOTIDE SEQUENCE</scope>
    <source>
        <strain evidence="4">CCMP127</strain>
    </source>
</reference>
<protein>
    <recommendedName>
        <fullName evidence="3">Mechanosensitive ion channel MscS domain-containing protein</fullName>
    </recommendedName>
</protein>
<feature type="transmembrane region" description="Helical" evidence="2">
    <location>
        <begin position="444"/>
        <end position="468"/>
    </location>
</feature>
<feature type="compositionally biased region" description="Pro residues" evidence="1">
    <location>
        <begin position="19"/>
        <end position="32"/>
    </location>
</feature>
<proteinExistence type="predicted"/>
<feature type="transmembrane region" description="Helical" evidence="2">
    <location>
        <begin position="916"/>
        <end position="938"/>
    </location>
</feature>
<evidence type="ECO:0000259" key="3">
    <source>
        <dbReference type="Pfam" id="PF00924"/>
    </source>
</evidence>
<gene>
    <name evidence="4" type="ORF">ACOF00016_LOCUS1661</name>
</gene>
<feature type="region of interest" description="Disordered" evidence="1">
    <location>
        <begin position="1"/>
        <end position="57"/>
    </location>
</feature>
<dbReference type="GO" id="GO:0005262">
    <property type="term" value="F:calcium channel activity"/>
    <property type="evidence" value="ECO:0007669"/>
    <property type="project" value="TreeGrafter"/>
</dbReference>
<keyword evidence="2" id="KW-0812">Transmembrane</keyword>
<feature type="compositionally biased region" description="Low complexity" evidence="1">
    <location>
        <begin position="1132"/>
        <end position="1151"/>
    </location>
</feature>
<organism evidence="4">
    <name type="scientific">Amphora coffeiformis</name>
    <dbReference type="NCBI Taxonomy" id="265554"/>
    <lineage>
        <taxon>Eukaryota</taxon>
        <taxon>Sar</taxon>
        <taxon>Stramenopiles</taxon>
        <taxon>Ochrophyta</taxon>
        <taxon>Bacillariophyta</taxon>
        <taxon>Bacillariophyceae</taxon>
        <taxon>Bacillariophycidae</taxon>
        <taxon>Thalassiophysales</taxon>
        <taxon>Catenulaceae</taxon>
        <taxon>Amphora</taxon>
    </lineage>
</organism>
<dbReference type="GO" id="GO:0016020">
    <property type="term" value="C:membrane"/>
    <property type="evidence" value="ECO:0007669"/>
    <property type="project" value="InterPro"/>
</dbReference>
<dbReference type="GO" id="GO:0006874">
    <property type="term" value="P:intracellular calcium ion homeostasis"/>
    <property type="evidence" value="ECO:0007669"/>
    <property type="project" value="TreeGrafter"/>
</dbReference>
<dbReference type="InterPro" id="IPR006685">
    <property type="entry name" value="MscS_channel_2nd"/>
</dbReference>
<accession>A0A7S3KZB7</accession>
<feature type="compositionally biased region" description="Polar residues" evidence="1">
    <location>
        <begin position="407"/>
        <end position="417"/>
    </location>
</feature>
<feature type="compositionally biased region" description="Basic and acidic residues" evidence="1">
    <location>
        <begin position="7"/>
        <end position="17"/>
    </location>
</feature>
<keyword evidence="2" id="KW-0472">Membrane</keyword>
<feature type="transmembrane region" description="Helical" evidence="2">
    <location>
        <begin position="545"/>
        <end position="566"/>
    </location>
</feature>
<keyword evidence="2" id="KW-1133">Transmembrane helix</keyword>
<evidence type="ECO:0000313" key="4">
    <source>
        <dbReference type="EMBL" id="CAE0403461.1"/>
    </source>
</evidence>
<sequence>MSTDETNPPKEPKENKSRPPLPPRTPPFPPASAPLDTISPLGTIDGDEALPVPNLTPAIKHNGTAATAAASSSGGGHKRIVSWGALTNQLQQPILPSATGQNSTGSSSRITQEDLAARMPTESEAESYIVNSLENRDPTGAPRSEKSILSNITDAEAEALTLNESGSAGSFRSSGRRMPGNPPLSSSKKKNNTFLKVANTVKAQTKHRRKETVGDRLQGLAAAMDAVHLQHLEFLDDDDDARLSGPPAMEVPNADQPLVGSADAFQHNTNLLFQRHASTRSGLGLTKGLSTRSGLGSGSTKGAPVSNRLRLGSTGSVAASTRSGFASTAADVEAGIPVQSVYLSTTPMDIAEGKKGAAEKRWKMLKHAVAITNAMDESKKAETPDTEPDDLPVDSGSNDKKCEDSSDNSSEGGNQTSTRRKVKKTTVFQEFQDLITPSDFSTLFFFRIGILFIMLPSAGIAAILFYFAGNPPTGIVDLDRSRVNGTLWNNDGEVIGDESASASWWLLFLGVRQVFVLMLAKCFEIFFIDVLSVRSRFSVRIFGPWATLFILQTKGWPIMLFMWGILSTGLLSGTKPFFHHWGYAQDSIDIFNEANPSGQIVNSEWNHRLTAIAVAVGVIVSAKRFWLGLYLGRQTFAQFSEKLASIMKKILLISEVASLGRAFERYALTHKDDMTRRRVSVTSYGVNSERLRGMITSVPDESQCADGDEATEFVDTADAKYVIDPDDRHPMTGALSQKQKGRILTLLGQWSEPTLAEKKTDTAPTVNEILQFRRALEYLHTSFPFSGSFGLADRRETTIESAQEVYGRLLLRSPDPDTLNFDVIALLGVGRDGELDCGKLKDLIKLFRPDRDGTMECVDFVKSVDEVYKELRLLRASVANSSKIDRAFETIFNLVFYAILFCLILSQLGYDPLALFLSISGVVLAFAFMIGSASSKYFEGLLFILARRPYQIGDGIALSAVNDQTPFTGSPVWVVEDVDLFTTKIVFSFTGEKATVSNGSLAASRVINASISKEAQLYVMIKFPIEVSYEKLQVFREQVAIFFKNRPREWIAFTRFRSTRFEIDLGFVEYIICAQHRLDWSKYGDLQQSKADLMHFCMELQKRMDLLYKQPTQPVDVNLRNGFPGATIPGTQSGSPAPQSPFAAPSSPGGSVTMDNPKFTALQSVFAPKSDS</sequence>
<feature type="domain" description="Mechanosensitive ion channel MscS" evidence="3">
    <location>
        <begin position="942"/>
        <end position="1010"/>
    </location>
</feature>
<dbReference type="EMBL" id="HBIM01001902">
    <property type="protein sequence ID" value="CAE0403461.1"/>
    <property type="molecule type" value="Transcribed_RNA"/>
</dbReference>
<feature type="compositionally biased region" description="Low complexity" evidence="1">
    <location>
        <begin position="165"/>
        <end position="177"/>
    </location>
</feature>
<dbReference type="AlphaFoldDB" id="A0A7S3KZB7"/>
<feature type="region of interest" description="Disordered" evidence="1">
    <location>
        <begin position="163"/>
        <end position="192"/>
    </location>
</feature>
<feature type="transmembrane region" description="Helical" evidence="2">
    <location>
        <begin position="891"/>
        <end position="910"/>
    </location>
</feature>
<feature type="region of interest" description="Disordered" evidence="1">
    <location>
        <begin position="288"/>
        <end position="309"/>
    </location>
</feature>
<dbReference type="Pfam" id="PF00924">
    <property type="entry name" value="MS_channel_2nd"/>
    <property type="match status" value="1"/>
</dbReference>
<name>A0A7S3KZB7_9STRA</name>
<dbReference type="PANTHER" id="PTHR31323:SF1">
    <property type="entry name" value="MECHANOSENSITIVE ION CHANNEL PROTEIN"/>
    <property type="match status" value="1"/>
</dbReference>
<feature type="compositionally biased region" description="Low complexity" evidence="1">
    <location>
        <begin position="288"/>
        <end position="302"/>
    </location>
</feature>